<keyword evidence="2" id="KW-0813">Transport</keyword>
<gene>
    <name evidence="3" type="ORF">ER308_00005</name>
</gene>
<dbReference type="EMBL" id="CP036402">
    <property type="protein sequence ID" value="QBI21828.1"/>
    <property type="molecule type" value="Genomic_DNA"/>
</dbReference>
<dbReference type="PANTHER" id="PTHR43649:SF29">
    <property type="entry name" value="OSMOPROTECTIVE COMPOUNDS-BINDING PROTEIN GGTB"/>
    <property type="match status" value="1"/>
</dbReference>
<dbReference type="InterPro" id="IPR050490">
    <property type="entry name" value="Bact_solute-bd_prot1"/>
</dbReference>
<dbReference type="Pfam" id="PF01547">
    <property type="entry name" value="SBP_bac_1"/>
    <property type="match status" value="1"/>
</dbReference>
<dbReference type="PANTHER" id="PTHR43649">
    <property type="entry name" value="ARABINOSE-BINDING PROTEIN-RELATED"/>
    <property type="match status" value="1"/>
</dbReference>
<comment type="similarity">
    <text evidence="1">Belongs to the bacterial solute-binding protein 1 family.</text>
</comment>
<dbReference type="AlphaFoldDB" id="A0A411YKT5"/>
<evidence type="ECO:0000256" key="2">
    <source>
        <dbReference type="ARBA" id="ARBA00022448"/>
    </source>
</evidence>
<dbReference type="SUPFAM" id="SSF53850">
    <property type="entry name" value="Periplasmic binding protein-like II"/>
    <property type="match status" value="1"/>
</dbReference>
<dbReference type="InterPro" id="IPR006059">
    <property type="entry name" value="SBP"/>
</dbReference>
<dbReference type="Gene3D" id="3.40.190.10">
    <property type="entry name" value="Periplasmic binding protein-like II"/>
    <property type="match status" value="2"/>
</dbReference>
<organism evidence="3 4">
    <name type="scientific">Egibacter rhizosphaerae</name>
    <dbReference type="NCBI Taxonomy" id="1670831"/>
    <lineage>
        <taxon>Bacteria</taxon>
        <taxon>Bacillati</taxon>
        <taxon>Actinomycetota</taxon>
        <taxon>Nitriliruptoria</taxon>
        <taxon>Egibacterales</taxon>
        <taxon>Egibacteraceae</taxon>
        <taxon>Egibacter</taxon>
    </lineage>
</organism>
<reference evidence="3 4" key="1">
    <citation type="submission" date="2019-01" db="EMBL/GenBank/DDBJ databases">
        <title>Egibacter rhizosphaerae EGI 80759T.</title>
        <authorList>
            <person name="Chen D.-D."/>
            <person name="Tian Y."/>
            <person name="Jiao J.-Y."/>
            <person name="Zhang X.-T."/>
            <person name="Zhang Y.-G."/>
            <person name="Zhang Y."/>
            <person name="Xiao M."/>
            <person name="Shu W.-S."/>
            <person name="Li W.-J."/>
        </authorList>
    </citation>
    <scope>NUCLEOTIDE SEQUENCE [LARGE SCALE GENOMIC DNA]</scope>
    <source>
        <strain evidence="3 4">EGI 80759</strain>
    </source>
</reference>
<dbReference type="OrthoDB" id="8663148at2"/>
<name>A0A411YKT5_9ACTN</name>
<keyword evidence="4" id="KW-1185">Reference proteome</keyword>
<evidence type="ECO:0000313" key="3">
    <source>
        <dbReference type="EMBL" id="QBI21828.1"/>
    </source>
</evidence>
<accession>A0A411YKT5</accession>
<dbReference type="KEGG" id="erz:ER308_00005"/>
<evidence type="ECO:0000256" key="1">
    <source>
        <dbReference type="ARBA" id="ARBA00008520"/>
    </source>
</evidence>
<sequence>MTPFADDEEQANFLSTIEPWAEEHGVEVEHEGSDDFETLINTRVEGGNPPDIALFPQPGLMRDMADAGDMRDLDEVLDLDAVEDSLIEGTLDDGTYEDEVVGLMYRLNLKSLVWYPVPEFEEAGYSAPETWDELEDLTAQMVDDGNVPWCIGIESSGATGWPATDWVEDIMLRTAGLEATDAWVEGELEFASDEVRGAFEHFEDITGGFSDEYVLGGNTGMVTTNFGDSSEPMFEDPPACYMHRQAQFIQGFFPEEVQENPEEHVDFFPFPPIDEEHGNPALTAGDIASLFTDNPAAEELVQHMATAEAGEPWAEAGGFLSAHEGFDTSLYPTDIEQRQGEFLTEASFARFDPSDDMPAEVGTGAFWTEIVDWIAGETDLDSAVEGIDESFPE</sequence>
<dbReference type="Proteomes" id="UP000291469">
    <property type="component" value="Chromosome"/>
</dbReference>
<proteinExistence type="inferred from homology"/>
<protein>
    <submittedName>
        <fullName evidence="3">Carbohydrate ABC transporter substrate-binding protein</fullName>
    </submittedName>
</protein>
<evidence type="ECO:0000313" key="4">
    <source>
        <dbReference type="Proteomes" id="UP000291469"/>
    </source>
</evidence>